<dbReference type="InterPro" id="IPR015813">
    <property type="entry name" value="Pyrv/PenolPyrv_kinase-like_dom"/>
</dbReference>
<protein>
    <recommendedName>
        <fullName evidence="3 12">Pyruvate kinase</fullName>
        <ecNumber evidence="3 12">2.7.1.40</ecNumber>
    </recommendedName>
</protein>
<dbReference type="Pfam" id="PF02887">
    <property type="entry name" value="PK_C"/>
    <property type="match status" value="1"/>
</dbReference>
<comment type="similarity">
    <text evidence="2 13">Belongs to the pyruvate kinase family.</text>
</comment>
<evidence type="ECO:0000256" key="3">
    <source>
        <dbReference type="ARBA" id="ARBA00012142"/>
    </source>
</evidence>
<evidence type="ECO:0000256" key="9">
    <source>
        <dbReference type="ARBA" id="ARBA00022842"/>
    </source>
</evidence>
<keyword evidence="5" id="KW-0479">Metal-binding</keyword>
<reference evidence="17" key="1">
    <citation type="journal article" date="2019" name="Int. J. Syst. Evol. Microbiol.">
        <title>The Global Catalogue of Microorganisms (GCM) 10K type strain sequencing project: providing services to taxonomists for standard genome sequencing and annotation.</title>
        <authorList>
            <consortium name="The Broad Institute Genomics Platform"/>
            <consortium name="The Broad Institute Genome Sequencing Center for Infectious Disease"/>
            <person name="Wu L."/>
            <person name="Ma J."/>
        </authorList>
    </citation>
    <scope>NUCLEOTIDE SEQUENCE [LARGE SCALE GENOMIC DNA]</scope>
    <source>
        <strain evidence="17">CECT 8472</strain>
    </source>
</reference>
<dbReference type="PANTHER" id="PTHR11817">
    <property type="entry name" value="PYRUVATE KINASE"/>
    <property type="match status" value="1"/>
</dbReference>
<feature type="domain" description="Pyruvate kinase barrel" evidence="14">
    <location>
        <begin position="5"/>
        <end position="322"/>
    </location>
</feature>
<dbReference type="SUPFAM" id="SSF52935">
    <property type="entry name" value="PK C-terminal domain-like"/>
    <property type="match status" value="1"/>
</dbReference>
<keyword evidence="11 16" id="KW-0670">Pyruvate</keyword>
<dbReference type="SUPFAM" id="SSF51621">
    <property type="entry name" value="Phosphoenolpyruvate/pyruvate domain"/>
    <property type="match status" value="1"/>
</dbReference>
<dbReference type="EMBL" id="JBHSCW010000001">
    <property type="protein sequence ID" value="MFC4350006.1"/>
    <property type="molecule type" value="Genomic_DNA"/>
</dbReference>
<evidence type="ECO:0000256" key="13">
    <source>
        <dbReference type="RuleBase" id="RU000504"/>
    </source>
</evidence>
<organism evidence="16 17">
    <name type="scientific">Fodinicurvata halophila</name>
    <dbReference type="NCBI Taxonomy" id="1419723"/>
    <lineage>
        <taxon>Bacteria</taxon>
        <taxon>Pseudomonadati</taxon>
        <taxon>Pseudomonadota</taxon>
        <taxon>Alphaproteobacteria</taxon>
        <taxon>Rhodospirillales</taxon>
        <taxon>Rhodovibrionaceae</taxon>
        <taxon>Fodinicurvata</taxon>
    </lineage>
</organism>
<evidence type="ECO:0000259" key="14">
    <source>
        <dbReference type="Pfam" id="PF00224"/>
    </source>
</evidence>
<evidence type="ECO:0000256" key="2">
    <source>
        <dbReference type="ARBA" id="ARBA00008663"/>
    </source>
</evidence>
<evidence type="ECO:0000256" key="4">
    <source>
        <dbReference type="ARBA" id="ARBA00022679"/>
    </source>
</evidence>
<gene>
    <name evidence="16" type="primary">pyk</name>
    <name evidence="16" type="ORF">ACFOW6_00470</name>
</gene>
<dbReference type="InterPro" id="IPR015806">
    <property type="entry name" value="Pyrv_Knase_insert_dom_sf"/>
</dbReference>
<evidence type="ECO:0000256" key="5">
    <source>
        <dbReference type="ARBA" id="ARBA00022723"/>
    </source>
</evidence>
<evidence type="ECO:0000256" key="12">
    <source>
        <dbReference type="NCBIfam" id="TIGR01064"/>
    </source>
</evidence>
<dbReference type="SUPFAM" id="SSF50800">
    <property type="entry name" value="PK beta-barrel domain-like"/>
    <property type="match status" value="1"/>
</dbReference>
<evidence type="ECO:0000256" key="6">
    <source>
        <dbReference type="ARBA" id="ARBA00022741"/>
    </source>
</evidence>
<keyword evidence="7 13" id="KW-0418">Kinase</keyword>
<name>A0ABV8UGP7_9PROT</name>
<evidence type="ECO:0000256" key="8">
    <source>
        <dbReference type="ARBA" id="ARBA00022840"/>
    </source>
</evidence>
<evidence type="ECO:0000256" key="1">
    <source>
        <dbReference type="ARBA" id="ARBA00004997"/>
    </source>
</evidence>
<evidence type="ECO:0000313" key="16">
    <source>
        <dbReference type="EMBL" id="MFC4350006.1"/>
    </source>
</evidence>
<proteinExistence type="inferred from homology"/>
<dbReference type="NCBIfam" id="TIGR01064">
    <property type="entry name" value="pyruv_kin"/>
    <property type="match status" value="1"/>
</dbReference>
<dbReference type="InterPro" id="IPR036918">
    <property type="entry name" value="Pyrv_Knase_C_sf"/>
</dbReference>
<keyword evidence="4 13" id="KW-0808">Transferase</keyword>
<dbReference type="NCBIfam" id="NF004491">
    <property type="entry name" value="PRK05826.1"/>
    <property type="match status" value="1"/>
</dbReference>
<comment type="pathway">
    <text evidence="1 13">Carbohydrate degradation; glycolysis; pyruvate from D-glyceraldehyde 3-phosphate: step 5/5.</text>
</comment>
<keyword evidence="10 13" id="KW-0324">Glycolysis</keyword>
<dbReference type="RefSeq" id="WP_382420033.1">
    <property type="nucleotide sequence ID" value="NZ_JBHSCW010000001.1"/>
</dbReference>
<dbReference type="Pfam" id="PF00224">
    <property type="entry name" value="PK"/>
    <property type="match status" value="1"/>
</dbReference>
<keyword evidence="6" id="KW-0547">Nucleotide-binding</keyword>
<comment type="catalytic activity">
    <reaction evidence="13">
        <text>pyruvate + ATP = phosphoenolpyruvate + ADP + H(+)</text>
        <dbReference type="Rhea" id="RHEA:18157"/>
        <dbReference type="ChEBI" id="CHEBI:15361"/>
        <dbReference type="ChEBI" id="CHEBI:15378"/>
        <dbReference type="ChEBI" id="CHEBI:30616"/>
        <dbReference type="ChEBI" id="CHEBI:58702"/>
        <dbReference type="ChEBI" id="CHEBI:456216"/>
        <dbReference type="EC" id="2.7.1.40"/>
    </reaction>
</comment>
<feature type="domain" description="Pyruvate kinase C-terminal" evidence="15">
    <location>
        <begin position="355"/>
        <end position="467"/>
    </location>
</feature>
<dbReference type="InterPro" id="IPR040442">
    <property type="entry name" value="Pyrv_kinase-like_dom_sf"/>
</dbReference>
<dbReference type="Gene3D" id="2.40.33.10">
    <property type="entry name" value="PK beta-barrel domain-like"/>
    <property type="match status" value="1"/>
</dbReference>
<keyword evidence="8" id="KW-0067">ATP-binding</keyword>
<dbReference type="Gene3D" id="3.40.1380.20">
    <property type="entry name" value="Pyruvate kinase, C-terminal domain"/>
    <property type="match status" value="1"/>
</dbReference>
<evidence type="ECO:0000256" key="10">
    <source>
        <dbReference type="ARBA" id="ARBA00023152"/>
    </source>
</evidence>
<dbReference type="NCBIfam" id="NF004978">
    <property type="entry name" value="PRK06354.1"/>
    <property type="match status" value="1"/>
</dbReference>
<sequence length="471" mass="51209">MRRARNAKIVATLGPASTDPDVIGKLFEAGADVFRLNFSHGAHEDHRERYNILRQLEKRSGRPIAILQDLQGPKLRVGRFEDNGVRLERGQAFRLDLDDTPGNGQRVCLPHPEVFSALEEETIILLDDGKLRLQVKRAGNGYAETEVVTGGILSERKGVNVPGVVMPISPLTEKDRADLDFGMELGVDWVALSFVQRPEDVAELRRLVAGRAAIMSKIEKPAALDCLDQLVELSDGIMVARGDLGVELAPEDVPGWQKEIIHACRLAGKPVVVATQMLDSMVDSPAPTRAEASDVATAIYDGSDAVMLSAESAAGHYPVESVEMMDRIIKHTEQHSTYRPIIEALHPETEPNAADAISAAAAQVAQNISSAAIVTYTTSGSTALRAARRRPTAPLLLLTSRLETARRLVLLWGAHSVHTADVKNFQEMVQKATRMAVQEEFARQGDKLVVTAGVPFGTPGATNVLRIAWVE</sequence>
<evidence type="ECO:0000256" key="11">
    <source>
        <dbReference type="ARBA" id="ARBA00023317"/>
    </source>
</evidence>
<dbReference type="PRINTS" id="PR01050">
    <property type="entry name" value="PYRUVTKNASE"/>
</dbReference>
<dbReference type="InterPro" id="IPR015795">
    <property type="entry name" value="Pyrv_Knase_C"/>
</dbReference>
<keyword evidence="9 13" id="KW-0460">Magnesium</keyword>
<accession>A0ABV8UGP7</accession>
<dbReference type="Proteomes" id="UP001595799">
    <property type="component" value="Unassembled WGS sequence"/>
</dbReference>
<keyword evidence="17" id="KW-1185">Reference proteome</keyword>
<evidence type="ECO:0000313" key="17">
    <source>
        <dbReference type="Proteomes" id="UP001595799"/>
    </source>
</evidence>
<dbReference type="GO" id="GO:0004743">
    <property type="term" value="F:pyruvate kinase activity"/>
    <property type="evidence" value="ECO:0007669"/>
    <property type="project" value="UniProtKB-EC"/>
</dbReference>
<dbReference type="Gene3D" id="3.20.20.60">
    <property type="entry name" value="Phosphoenolpyruvate-binding domains"/>
    <property type="match status" value="1"/>
</dbReference>
<dbReference type="InterPro" id="IPR001697">
    <property type="entry name" value="Pyr_Knase"/>
</dbReference>
<dbReference type="InterPro" id="IPR011037">
    <property type="entry name" value="Pyrv_Knase-like_insert_dom_sf"/>
</dbReference>
<dbReference type="EC" id="2.7.1.40" evidence="3 12"/>
<evidence type="ECO:0000259" key="15">
    <source>
        <dbReference type="Pfam" id="PF02887"/>
    </source>
</evidence>
<evidence type="ECO:0000256" key="7">
    <source>
        <dbReference type="ARBA" id="ARBA00022777"/>
    </source>
</evidence>
<comment type="caution">
    <text evidence="16">The sequence shown here is derived from an EMBL/GenBank/DDBJ whole genome shotgun (WGS) entry which is preliminary data.</text>
</comment>
<dbReference type="InterPro" id="IPR015793">
    <property type="entry name" value="Pyrv_Knase_brl"/>
</dbReference>
<dbReference type="NCBIfam" id="NF004886">
    <property type="entry name" value="PRK06247.1"/>
    <property type="match status" value="1"/>
</dbReference>
<dbReference type="GO" id="GO:0016301">
    <property type="term" value="F:kinase activity"/>
    <property type="evidence" value="ECO:0007669"/>
    <property type="project" value="UniProtKB-KW"/>
</dbReference>